<feature type="region of interest" description="Disordered" evidence="1">
    <location>
        <begin position="186"/>
        <end position="290"/>
    </location>
</feature>
<name>A0A507AVS1_9PEZI</name>
<sequence>MFGNLEPLTDGTIAPAKPDIYYGACPEELSLPVRDELGHHLIPSTMQDKPLAPNFSLRLKDRMGPSEYHMTEVNGYYMTGNREGFAQGATAVRNVRDLAKQHRERFIQAANAKASQRERTTTPAGAAEFIEDEVSTPFGSTNHSHSVALQGADYELQHSIAGSHYDSEDDGGAYPVPHYPEDEIQEASPTDVAPSDDPSMSFTASSTSGFTTDRSQSKRSRPSVSPPSKASGSHESKRRTRSRTGRLQDSPQQPTMMENSVGSKGSLEGNVSDEGVRERSRSYGQGGRVPFLITSPGSTETIALEGQNSGVGWWITTSDEEREVCLHLFTERPEAAQ</sequence>
<keyword evidence="3" id="KW-1185">Reference proteome</keyword>
<accession>A0A507AVS1</accession>
<organism evidence="2 3">
    <name type="scientific">Thyridium curvatum</name>
    <dbReference type="NCBI Taxonomy" id="1093900"/>
    <lineage>
        <taxon>Eukaryota</taxon>
        <taxon>Fungi</taxon>
        <taxon>Dikarya</taxon>
        <taxon>Ascomycota</taxon>
        <taxon>Pezizomycotina</taxon>
        <taxon>Sordariomycetes</taxon>
        <taxon>Sordariomycetidae</taxon>
        <taxon>Thyridiales</taxon>
        <taxon>Thyridiaceae</taxon>
        <taxon>Thyridium</taxon>
    </lineage>
</organism>
<dbReference type="Proteomes" id="UP000319257">
    <property type="component" value="Unassembled WGS sequence"/>
</dbReference>
<gene>
    <name evidence="2" type="ORF">E0L32_005004</name>
</gene>
<proteinExistence type="predicted"/>
<dbReference type="RefSeq" id="XP_030996606.1">
    <property type="nucleotide sequence ID" value="XM_031139478.1"/>
</dbReference>
<dbReference type="EMBL" id="SKBQ01000025">
    <property type="protein sequence ID" value="TPX14895.1"/>
    <property type="molecule type" value="Genomic_DNA"/>
</dbReference>
<evidence type="ECO:0000256" key="1">
    <source>
        <dbReference type="SAM" id="MobiDB-lite"/>
    </source>
</evidence>
<feature type="compositionally biased region" description="Low complexity" evidence="1">
    <location>
        <begin position="222"/>
        <end position="231"/>
    </location>
</feature>
<dbReference type="OrthoDB" id="5336565at2759"/>
<evidence type="ECO:0000313" key="3">
    <source>
        <dbReference type="Proteomes" id="UP000319257"/>
    </source>
</evidence>
<feature type="compositionally biased region" description="Low complexity" evidence="1">
    <location>
        <begin position="199"/>
        <end position="214"/>
    </location>
</feature>
<dbReference type="STRING" id="1093900.A0A507AVS1"/>
<dbReference type="AlphaFoldDB" id="A0A507AVS1"/>
<feature type="compositionally biased region" description="Polar residues" evidence="1">
    <location>
        <begin position="245"/>
        <end position="263"/>
    </location>
</feature>
<comment type="caution">
    <text evidence="2">The sequence shown here is derived from an EMBL/GenBank/DDBJ whole genome shotgun (WGS) entry which is preliminary data.</text>
</comment>
<dbReference type="GeneID" id="41972451"/>
<protein>
    <submittedName>
        <fullName evidence="2">Uncharacterized protein</fullName>
    </submittedName>
</protein>
<dbReference type="InParanoid" id="A0A507AVS1"/>
<evidence type="ECO:0000313" key="2">
    <source>
        <dbReference type="EMBL" id="TPX14895.1"/>
    </source>
</evidence>
<reference evidence="2 3" key="1">
    <citation type="submission" date="2019-06" db="EMBL/GenBank/DDBJ databases">
        <title>Draft genome sequence of the filamentous fungus Phialemoniopsis curvata isolated from diesel fuel.</title>
        <authorList>
            <person name="Varaljay V.A."/>
            <person name="Lyon W.J."/>
            <person name="Crouch A.L."/>
            <person name="Drake C.E."/>
            <person name="Hollomon J.M."/>
            <person name="Nadeau L.J."/>
            <person name="Nunn H.S."/>
            <person name="Stevenson B.S."/>
            <person name="Bojanowski C.L."/>
            <person name="Crookes-Goodson W.J."/>
        </authorList>
    </citation>
    <scope>NUCLEOTIDE SEQUENCE [LARGE SCALE GENOMIC DNA]</scope>
    <source>
        <strain evidence="2 3">D216</strain>
    </source>
</reference>
<feature type="region of interest" description="Disordered" evidence="1">
    <location>
        <begin position="162"/>
        <end position="181"/>
    </location>
</feature>